<dbReference type="RefSeq" id="WP_003036292.1">
    <property type="nucleotide sequence ID" value="NZ_VJEZ01000011.1"/>
</dbReference>
<proteinExistence type="predicted"/>
<evidence type="ECO:0000313" key="3">
    <source>
        <dbReference type="EMBL" id="MWZ40452.1"/>
    </source>
</evidence>
<dbReference type="CDD" id="cd00431">
    <property type="entry name" value="cysteine_hydrolases"/>
    <property type="match status" value="1"/>
</dbReference>
<dbReference type="EMBL" id="VJEZ01000011">
    <property type="protein sequence ID" value="MWZ40452.1"/>
    <property type="molecule type" value="Genomic_DNA"/>
</dbReference>
<dbReference type="OMA" id="EYCASTN"/>
<gene>
    <name evidence="3" type="ORF">FNC33_07885</name>
</gene>
<evidence type="ECO:0000256" key="1">
    <source>
        <dbReference type="ARBA" id="ARBA00022801"/>
    </source>
</evidence>
<dbReference type="InterPro" id="IPR000868">
    <property type="entry name" value="Isochorismatase-like_dom"/>
</dbReference>
<organism evidence="3 4">
    <name type="scientific">Francisella tularensis</name>
    <dbReference type="NCBI Taxonomy" id="263"/>
    <lineage>
        <taxon>Bacteria</taxon>
        <taxon>Pseudomonadati</taxon>
        <taxon>Pseudomonadota</taxon>
        <taxon>Gammaproteobacteria</taxon>
        <taxon>Thiotrichales</taxon>
        <taxon>Francisellaceae</taxon>
        <taxon>Francisella</taxon>
    </lineage>
</organism>
<evidence type="ECO:0000259" key="2">
    <source>
        <dbReference type="Pfam" id="PF00857"/>
    </source>
</evidence>
<evidence type="ECO:0000313" key="4">
    <source>
        <dbReference type="Proteomes" id="UP000469081"/>
    </source>
</evidence>
<dbReference type="PANTHER" id="PTHR43540:SF6">
    <property type="entry name" value="ISOCHORISMATASE-LIKE DOMAIN-CONTAINING PROTEIN"/>
    <property type="match status" value="1"/>
</dbReference>
<feature type="domain" description="Isochorismatase-like" evidence="2">
    <location>
        <begin position="5"/>
        <end position="156"/>
    </location>
</feature>
<dbReference type="InterPro" id="IPR036380">
    <property type="entry name" value="Isochorismatase-like_sf"/>
</dbReference>
<dbReference type="PANTHER" id="PTHR43540">
    <property type="entry name" value="PEROXYUREIDOACRYLATE/UREIDOACRYLATE AMIDOHYDROLASE-RELATED"/>
    <property type="match status" value="1"/>
</dbReference>
<dbReference type="Gene3D" id="3.40.50.850">
    <property type="entry name" value="Isochorismatase-like"/>
    <property type="match status" value="1"/>
</dbReference>
<dbReference type="GeneID" id="75263731"/>
<dbReference type="AlphaFoldDB" id="A0A6I4RWB1"/>
<comment type="caution">
    <text evidence="3">The sequence shown here is derived from an EMBL/GenBank/DDBJ whole genome shotgun (WGS) entry which is preliminary data.</text>
</comment>
<sequence length="162" mass="18994">MSKNALVIIDVQNYFVNEHTKTLPQKIRKLIQTNDFNYIIFSKYVNNLKSNHYKILKWDECQNSPDIDIHPELLEFTNSKNVFEKNTYSIFKSTMLNFLKQKNINKIYLTGIDIDACVLASAFDGFDLGYDIEILQDFCLSHFGEEFKHSALKIMHKNLICQ</sequence>
<dbReference type="SUPFAM" id="SSF52499">
    <property type="entry name" value="Isochorismatase-like hydrolases"/>
    <property type="match status" value="1"/>
</dbReference>
<dbReference type="Proteomes" id="UP000469081">
    <property type="component" value="Unassembled WGS sequence"/>
</dbReference>
<name>A0A6I4RWB1_FRATU</name>
<dbReference type="InterPro" id="IPR050272">
    <property type="entry name" value="Isochorismatase-like_hydrls"/>
</dbReference>
<dbReference type="GO" id="GO:0016787">
    <property type="term" value="F:hydrolase activity"/>
    <property type="evidence" value="ECO:0007669"/>
    <property type="project" value="UniProtKB-KW"/>
</dbReference>
<protein>
    <submittedName>
        <fullName evidence="3">Cysteine hydrolase</fullName>
    </submittedName>
</protein>
<accession>A0A6I4RWB1</accession>
<keyword evidence="1 3" id="KW-0378">Hydrolase</keyword>
<dbReference type="Pfam" id="PF00857">
    <property type="entry name" value="Isochorismatase"/>
    <property type="match status" value="1"/>
</dbReference>
<reference evidence="3 4" key="1">
    <citation type="submission" date="2019-06" db="EMBL/GenBank/DDBJ databases">
        <title>Phylogeography and genetic diversity of Francisella tularensis subsp. holarctica in France (1947-2018).</title>
        <authorList>
            <person name="Kevin M."/>
            <person name="Madani N."/>
            <person name="Maurin M."/>
        </authorList>
    </citation>
    <scope>NUCLEOTIDE SEQUENCE [LARGE SCALE GENOMIC DNA]</scope>
    <source>
        <strain evidence="3 4">ATCC 15482</strain>
    </source>
</reference>